<name>A0A1J4K1Z4_9EUKA</name>
<dbReference type="AlphaFoldDB" id="A0A1J4K1Z4"/>
<keyword evidence="2" id="KW-1185">Reference proteome</keyword>
<dbReference type="Proteomes" id="UP000179807">
    <property type="component" value="Unassembled WGS sequence"/>
</dbReference>
<organism evidence="1 2">
    <name type="scientific">Tritrichomonas foetus</name>
    <dbReference type="NCBI Taxonomy" id="1144522"/>
    <lineage>
        <taxon>Eukaryota</taxon>
        <taxon>Metamonada</taxon>
        <taxon>Parabasalia</taxon>
        <taxon>Tritrichomonadida</taxon>
        <taxon>Tritrichomonadidae</taxon>
        <taxon>Tritrichomonas</taxon>
    </lineage>
</organism>
<proteinExistence type="predicted"/>
<dbReference type="EMBL" id="MLAK01000781">
    <property type="protein sequence ID" value="OHT04808.1"/>
    <property type="molecule type" value="Genomic_DNA"/>
</dbReference>
<dbReference type="SUPFAM" id="SSF48371">
    <property type="entry name" value="ARM repeat"/>
    <property type="match status" value="1"/>
</dbReference>
<evidence type="ECO:0000313" key="2">
    <source>
        <dbReference type="Proteomes" id="UP000179807"/>
    </source>
</evidence>
<reference evidence="1" key="1">
    <citation type="submission" date="2016-10" db="EMBL/GenBank/DDBJ databases">
        <authorList>
            <person name="Benchimol M."/>
            <person name="Almeida L.G."/>
            <person name="Vasconcelos A.T."/>
            <person name="Perreira-Neves A."/>
            <person name="Rosa I.A."/>
            <person name="Tasca T."/>
            <person name="Bogo M.R."/>
            <person name="de Souza W."/>
        </authorList>
    </citation>
    <scope>NUCLEOTIDE SEQUENCE [LARGE SCALE GENOMIC DNA]</scope>
    <source>
        <strain evidence="1">K</strain>
    </source>
</reference>
<protein>
    <submittedName>
        <fullName evidence="1">Uncharacterized protein</fullName>
    </submittedName>
</protein>
<dbReference type="RefSeq" id="XP_068357944.1">
    <property type="nucleotide sequence ID" value="XM_068505697.1"/>
</dbReference>
<dbReference type="GeneID" id="94840401"/>
<accession>A0A1J4K1Z4</accession>
<gene>
    <name evidence="1" type="ORF">TRFO_27670</name>
</gene>
<dbReference type="VEuPathDB" id="TrichDB:TRFO_27670"/>
<comment type="caution">
    <text evidence="1">The sequence shown here is derived from an EMBL/GenBank/DDBJ whole genome shotgun (WGS) entry which is preliminary data.</text>
</comment>
<dbReference type="InterPro" id="IPR016024">
    <property type="entry name" value="ARM-type_fold"/>
</dbReference>
<evidence type="ECO:0000313" key="1">
    <source>
        <dbReference type="EMBL" id="OHT04808.1"/>
    </source>
</evidence>
<sequence length="513" mass="59231">MNIIIEKAQISIIQLTTKKLNKIIPQIMNSPINISNLRDPNDPKFVQELKLSFMNLTRDQEKIFFHTLLSHFDDGGQNISYESGHLILAAIYKFLIQPSRQINFQNYILQLPFSNSLYLNSILNILYALAERDPNIFSKEVANKFKPLIKQNPHKCLVIIALLASNFEIFDDPWPMIDLLFSYKNYFTKNCAIDYMTVLITLCKKDIVFLEGRGAHCWSRLCHILNSNDEKVLQTTYHGLSTLIDLNRNSYDISLLPQEKILIHLQIRDLQPAVVSFFLRVIPSPTDPNIQKIIEILLRLSEENVKPTLILIRLATDLKAASFIIKTSDWLSKQIPTQIDTIRLLMAIMKHEELRPKIMNSKDIIYFLKNSIPEDNSYMGAILMILRRLPINENFVNILNSNKIIQLFIEKANSINNEMGSPDHINTMIVLFDTFSKVEFNEEPNFDGIVDFLSLMIKQSNDVSLIAVRVAAHFAIFPNCAKRFKKKGIDRFIDSVDFVELQKASKKLRKMLI</sequence>